<dbReference type="Gene3D" id="3.40.50.720">
    <property type="entry name" value="NAD(P)-binding Rossmann-like Domain"/>
    <property type="match status" value="1"/>
</dbReference>
<gene>
    <name evidence="2" type="ORF">METZ01_LOCUS327188</name>
</gene>
<sequence length="136" mass="14517">MANINERPIIFALSNPTSVSECTADQAYKWTGGRCLFASGSPFDPIEMDGKTFKPGQGNNAYIFPGVGLGIVLSRSNIISDDLFLTAAHSLSSLVSDEELYNGQIYPSLSNIRSVSKKIAINVAKKAISSGLTNIT</sequence>
<dbReference type="PANTHER" id="PTHR23406:SF90">
    <property type="entry name" value="MALIC ENZYME-RELATED"/>
    <property type="match status" value="1"/>
</dbReference>
<dbReference type="InterPro" id="IPR036291">
    <property type="entry name" value="NAD(P)-bd_dom_sf"/>
</dbReference>
<organism evidence="2">
    <name type="scientific">marine metagenome</name>
    <dbReference type="NCBI Taxonomy" id="408172"/>
    <lineage>
        <taxon>unclassified sequences</taxon>
        <taxon>metagenomes</taxon>
        <taxon>ecological metagenomes</taxon>
    </lineage>
</organism>
<proteinExistence type="predicted"/>
<feature type="domain" description="Malic enzyme NAD-binding" evidence="1">
    <location>
        <begin position="1"/>
        <end position="128"/>
    </location>
</feature>
<dbReference type="InterPro" id="IPR012302">
    <property type="entry name" value="Malic_NAD-bd"/>
</dbReference>
<dbReference type="GO" id="GO:0004473">
    <property type="term" value="F:malate dehydrogenase (decarboxylating) (NADP+) activity"/>
    <property type="evidence" value="ECO:0007669"/>
    <property type="project" value="TreeGrafter"/>
</dbReference>
<dbReference type="EMBL" id="UINC01108322">
    <property type="protein sequence ID" value="SVC74334.1"/>
    <property type="molecule type" value="Genomic_DNA"/>
</dbReference>
<dbReference type="GO" id="GO:0051287">
    <property type="term" value="F:NAD binding"/>
    <property type="evidence" value="ECO:0007669"/>
    <property type="project" value="InterPro"/>
</dbReference>
<dbReference type="AlphaFoldDB" id="A0A382PLS8"/>
<name>A0A382PLS8_9ZZZZ</name>
<protein>
    <recommendedName>
        <fullName evidence="1">Malic enzyme NAD-binding domain-containing protein</fullName>
    </recommendedName>
</protein>
<feature type="non-terminal residue" evidence="2">
    <location>
        <position position="136"/>
    </location>
</feature>
<accession>A0A382PLS8</accession>
<dbReference type="PANTHER" id="PTHR23406">
    <property type="entry name" value="MALIC ENZYME-RELATED"/>
    <property type="match status" value="1"/>
</dbReference>
<dbReference type="Pfam" id="PF03949">
    <property type="entry name" value="Malic_M"/>
    <property type="match status" value="1"/>
</dbReference>
<reference evidence="2" key="1">
    <citation type="submission" date="2018-05" db="EMBL/GenBank/DDBJ databases">
        <authorList>
            <person name="Lanie J.A."/>
            <person name="Ng W.-L."/>
            <person name="Kazmierczak K.M."/>
            <person name="Andrzejewski T.M."/>
            <person name="Davidsen T.M."/>
            <person name="Wayne K.J."/>
            <person name="Tettelin H."/>
            <person name="Glass J.I."/>
            <person name="Rusch D."/>
            <person name="Podicherti R."/>
            <person name="Tsui H.-C.T."/>
            <person name="Winkler M.E."/>
        </authorList>
    </citation>
    <scope>NUCLEOTIDE SEQUENCE</scope>
</reference>
<dbReference type="SMART" id="SM00919">
    <property type="entry name" value="Malic_M"/>
    <property type="match status" value="1"/>
</dbReference>
<evidence type="ECO:0000313" key="2">
    <source>
        <dbReference type="EMBL" id="SVC74334.1"/>
    </source>
</evidence>
<evidence type="ECO:0000259" key="1">
    <source>
        <dbReference type="SMART" id="SM00919"/>
    </source>
</evidence>
<dbReference type="GO" id="GO:0006108">
    <property type="term" value="P:malate metabolic process"/>
    <property type="evidence" value="ECO:0007669"/>
    <property type="project" value="TreeGrafter"/>
</dbReference>
<dbReference type="SUPFAM" id="SSF51735">
    <property type="entry name" value="NAD(P)-binding Rossmann-fold domains"/>
    <property type="match status" value="1"/>
</dbReference>